<keyword evidence="6" id="KW-1185">Reference proteome</keyword>
<dbReference type="Pfam" id="PF18676">
    <property type="entry name" value="MBG_2"/>
    <property type="match status" value="22"/>
</dbReference>
<feature type="region of interest" description="Disordered" evidence="2">
    <location>
        <begin position="1152"/>
        <end position="1172"/>
    </location>
</feature>
<organism evidence="5 6">
    <name type="scientific">Algoriphagus sanaruensis</name>
    <dbReference type="NCBI Taxonomy" id="1727163"/>
    <lineage>
        <taxon>Bacteria</taxon>
        <taxon>Pseudomonadati</taxon>
        <taxon>Bacteroidota</taxon>
        <taxon>Cytophagia</taxon>
        <taxon>Cytophagales</taxon>
        <taxon>Cyclobacteriaceae</taxon>
        <taxon>Algoriphagus</taxon>
    </lineage>
</organism>
<dbReference type="SUPFAM" id="SSF101898">
    <property type="entry name" value="NHL repeat"/>
    <property type="match status" value="2"/>
</dbReference>
<dbReference type="CDD" id="cd00063">
    <property type="entry name" value="FN3"/>
    <property type="match status" value="6"/>
</dbReference>
<dbReference type="InterPro" id="IPR043772">
    <property type="entry name" value="MBG_3"/>
</dbReference>
<feature type="domain" description="Fibronectin type-III" evidence="4">
    <location>
        <begin position="986"/>
        <end position="1075"/>
    </location>
</feature>
<dbReference type="Proteomes" id="UP000073816">
    <property type="component" value="Chromosome"/>
</dbReference>
<dbReference type="PANTHER" id="PTHR13817:SF73">
    <property type="entry name" value="FIBRONECTIN TYPE-III DOMAIN-CONTAINING PROTEIN"/>
    <property type="match status" value="1"/>
</dbReference>
<evidence type="ECO:0000256" key="2">
    <source>
        <dbReference type="SAM" id="MobiDB-lite"/>
    </source>
</evidence>
<evidence type="ECO:0000256" key="3">
    <source>
        <dbReference type="SAM" id="Phobius"/>
    </source>
</evidence>
<dbReference type="InterPro" id="IPR036278">
    <property type="entry name" value="Sialidase_sf"/>
</dbReference>
<dbReference type="EMBL" id="CP012836">
    <property type="protein sequence ID" value="AMQ55613.1"/>
    <property type="molecule type" value="Genomic_DNA"/>
</dbReference>
<dbReference type="Pfam" id="PF13585">
    <property type="entry name" value="CHU_C"/>
    <property type="match status" value="1"/>
</dbReference>
<evidence type="ECO:0000256" key="1">
    <source>
        <dbReference type="ARBA" id="ARBA00022737"/>
    </source>
</evidence>
<dbReference type="PATRIC" id="fig|1727163.4.peg.892"/>
<evidence type="ECO:0000313" key="6">
    <source>
        <dbReference type="Proteomes" id="UP000073816"/>
    </source>
</evidence>
<protein>
    <recommendedName>
        <fullName evidence="4">Fibronectin type-III domain-containing protein</fullName>
    </recommendedName>
</protein>
<dbReference type="InterPro" id="IPR003961">
    <property type="entry name" value="FN3_dom"/>
</dbReference>
<dbReference type="SUPFAM" id="SSF110296">
    <property type="entry name" value="Oligoxyloglucan reducing end-specific cellobiohydrolase"/>
    <property type="match status" value="1"/>
</dbReference>
<dbReference type="RefSeq" id="WP_067544127.1">
    <property type="nucleotide sequence ID" value="NZ_CP012836.1"/>
</dbReference>
<dbReference type="SUPFAM" id="SSF50939">
    <property type="entry name" value="Sialidases"/>
    <property type="match status" value="1"/>
</dbReference>
<dbReference type="InterPro" id="IPR026341">
    <property type="entry name" value="T9SS_type_B"/>
</dbReference>
<name>A0A142EKF8_9BACT</name>
<dbReference type="KEGG" id="alm:AO498_04295"/>
<accession>A0A142EKF8</accession>
<dbReference type="InterPro" id="IPR013783">
    <property type="entry name" value="Ig-like_fold"/>
</dbReference>
<dbReference type="PANTHER" id="PTHR13817">
    <property type="entry name" value="TITIN"/>
    <property type="match status" value="1"/>
</dbReference>
<evidence type="ECO:0000259" key="4">
    <source>
        <dbReference type="PROSITE" id="PS50853"/>
    </source>
</evidence>
<keyword evidence="1" id="KW-0677">Repeat</keyword>
<dbReference type="OrthoDB" id="1097758at2"/>
<dbReference type="STRING" id="1727163.AO498_04295"/>
<dbReference type="InterPro" id="IPR041286">
    <property type="entry name" value="MBG_2"/>
</dbReference>
<dbReference type="SUPFAM" id="SSF49265">
    <property type="entry name" value="Fibronectin type III"/>
    <property type="match status" value="4"/>
</dbReference>
<dbReference type="InterPro" id="IPR050964">
    <property type="entry name" value="Striated_Muscle_Regulatory"/>
</dbReference>
<feature type="domain" description="Fibronectin type-III" evidence="4">
    <location>
        <begin position="1077"/>
        <end position="1169"/>
    </location>
</feature>
<feature type="domain" description="Fibronectin type-III" evidence="4">
    <location>
        <begin position="82"/>
        <end position="171"/>
    </location>
</feature>
<keyword evidence="3" id="KW-0812">Transmembrane</keyword>
<dbReference type="Pfam" id="PF00041">
    <property type="entry name" value="fn3"/>
    <property type="match status" value="4"/>
</dbReference>
<dbReference type="Pfam" id="PF18887">
    <property type="entry name" value="MBG_3"/>
    <property type="match status" value="5"/>
</dbReference>
<keyword evidence="3" id="KW-1133">Transmembrane helix</keyword>
<feature type="domain" description="Fibronectin type-III" evidence="4">
    <location>
        <begin position="1976"/>
        <end position="2067"/>
    </location>
</feature>
<proteinExistence type="predicted"/>
<dbReference type="InterPro" id="IPR011081">
    <property type="entry name" value="Big_4"/>
</dbReference>
<feature type="domain" description="Fibronectin type-III" evidence="4">
    <location>
        <begin position="1461"/>
        <end position="1553"/>
    </location>
</feature>
<reference evidence="5 6" key="2">
    <citation type="journal article" date="2016" name="Genome Announc.">
        <title>Complete Genome Sequence of Algoriphagus sp. Strain M8-2, Isolated from a Brackish Lake.</title>
        <authorList>
            <person name="Muraguchi Y."/>
            <person name="Kushimoto K."/>
            <person name="Ohtsubo Y."/>
            <person name="Suzuki T."/>
            <person name="Dohra H."/>
            <person name="Kimbara K."/>
            <person name="Shintani M."/>
        </authorList>
    </citation>
    <scope>NUCLEOTIDE SEQUENCE [LARGE SCALE GENOMIC DNA]</scope>
    <source>
        <strain evidence="5 6">M8-2</strain>
    </source>
</reference>
<keyword evidence="3" id="KW-0472">Membrane</keyword>
<dbReference type="Gene3D" id="2.60.40.10">
    <property type="entry name" value="Immunoglobulins"/>
    <property type="match status" value="6"/>
</dbReference>
<dbReference type="InterPro" id="IPR036116">
    <property type="entry name" value="FN3_sf"/>
</dbReference>
<sequence>MKKGITLAELGTRSTRGGNFISWMFSIISLGIVLTGTHAFGKGLETWVSSTPSKYLVDEKDWEIFDASARPMDAALFFIASAPTNLTAKPGVGSAHISFTEPLDNGGSPIINYKFSLDGGAWTAFEPAAKSGAVTIEGLTNCTTYSVRLRAVTAAGDGNPSEAVEVTPLYGQREGITWIARAAAEASDWSSVTYGNGLFVAVASYGANQVMTSPDGITWTARAAAEASDWSSVTYGNGLFVAVASYGANQVMTSPDGITWTARAAAETSDWSSVTYGNGLFVAVASYGANQVMTSPDGITWTAHAAAEASVWRSVTYGNGLFVAVADEGSNQVMISPDGITWTERPAPQQWWNSVTYGNGLYVAVANKTDETLTDQVMTSPDGITWTGGAASEDFNSWNSVTYGNGLFVTVANYVASGTNQVMTSTDGITWTARSTEDYSWRSITYANGRFVAVSDETVMTSEALLVPDTPEITGITAGATSLSVAFTQGSAGGSAITNYEYSLDNGTTWSTPDPAVTGSPLEITGLNPSTSYQVKIRAVNAQGASCESAMEQATTLAETDDCTLTAPEIEGDLTFCEGGSTTLSTAEVVGCSYCWYNADTPGSWNPVGTAGFSGTATYQSLAIAPDGTPYVAYRDGSQSNKTTVMKFNGSGWEVVGTAGFSSGSSLYQSLAIAPDGTPYVAYRDGSQSNKTTVMKFNGSGWEVVGTAGFSSGSSLLPSLAIAPDGTPYVAFAEWQPEFSQSRTTVMKFVGSAWQVVGSAGFSDGTSSFQSLAFHPDGTPYVAYNDNSLGKTTVRKFNGSGWEVVGIAGFSTGTASYQSLAFHPDGTPYVAYQDGSQSNKTTVMKFNGSGWEVVGIAGFSTGTATYQSLEFHPDGTPYVAYQDKLGFISRTTVMKFNGLDWVVVGTLGSSGESTSGNLTYQSLAIDPKTGTPYVAYQDEGSTTVRKFDQPCAGNGSSFTVTAAGSYTFKVMDASGCTATSSVTVTLATLPEITGITAGATSLSVAFTQGSAGGSAITNYEYSLDNGATWSTPNPAVTGSPLEITGLTPSTSYQVKIRAVNAQGASCVAMVEARTLGPPLAPTNLTAKPGVGSAHISFTEPFDNGGSPIINYEYSLDGGEWKPFDPVAKSGAVTIEGLTNCTTYSVRLRAVTTAGDGDPSEPVEVTPQDGQREGKTWTARAAAAANPWSSVTYGNGLFVAVASYGTNQVMTSPDGITWTARAAAENNSWQSVTYGNGRFVAVAGDGTNRVMTSPDGITWTARPAAENNGWRSVTYGNGLFVAVATNGTNRVMTSPDGITWTARAAAAANFWFSVTYGNGQFVAVANTGTNNQVMTSPDGITWTPQTAAAAINWRSVTYGNGLFVAVGSSGTNRVMTSPDGIEWTAHAVPEANAWQSVTYGNGLFVATSESDRVMTSTNGIEWTARAVEFPFSWSSVTYGDGLFVAVDDYGTGLLMTSEALFVPDTPVINGITANATSLSVAFTQGSAGGSAITNYEYSLNGGEDWVGLLPYDTQSPLLIDRLTPSTFYQVMIRAKNAQGYSCESAMVETTTLATCTLTAPQIEGDLTFCEGGSTTLSTAEVVGGSYCWYNADTPASWNLVGATGIGAKYNSLAIAPDGTPYVAYQDKGQDVGFKTTVMKFNSSAWTAVGTASFSAGVASYQSLAIAPDGTPYVAYQDGTQGNKTTVMKFNGSAWEVVGTAGFSAGESLWQSLAISPDGTPYVGYRDAAQSSKTTVMKFNGSAWEVVGTAGFSAGGADYQSLAITPDGTPYVAYRDWGNGNKTTVMKFDGSAWVAVGTAGLSTGQAEYQSLAIDRDGTPYVAYADKVQGDKTTVMKFNGSAWEVVGTAGFSEDWTYKQRLVIAPDGTPYVAYLDGVYDFNGSTKATLMKFDGSVWVPVGSPGFSTGGDYPSLAIASDGTPYVAYTDWEDSDAPATVMKFDLPCAGSGSSFTVSEAGSYTLKVTDASGCTATSSVTVTLASLPEITGITAGLNSLSVAFTPGSEESSAITNYEYSLDGGNWTEFDPADTESPLEITGLTHSTSYEVKIRAVNAQGASCESAIVEATTLIPLTITAASNNKIYDGTALTDSGSSITEGSLVSGHTYTATLTGSQTNVGTSANVASGALIKDGSNIDVTANYAITYVDGTLEVTKATIAGITFEDDSFVYDGTAKSLAITGTLPEGTSVSYSNNSRTNVGSQTATATITGSNYEDLILTATLEVTKATIAGITFEDDSFVYDGTAKSLAITGTLPEGTSVSYSNNSRTNVGSQTATATITGSNYEDLILTATLEVTKATIAGITFEDDSFVYDGTAKSLAITGTLPEGTSVSYSNNSRTNVGSQTATATITGSNYEDLILTATLEVTKATIAGITFEDDSFVYDGTAKSLAITGTLPEGTSVSYSNNSRTNVGSQTATATITGSNYEDLILTATLEVTKATIAGITFEDESFVYDGTAKSLSITGTLPEGTSVSYSNNSRTNVGSQTATATITGSNYEDLILTATLAIIPAPVTITADNKQKTYGESNPTLTFTYSGLVNGDTKVTTEPGIATTATASSNVGTYPITLTGGSDANYTITLVNGTLTVGKKDLTITADDKQKTYGEANPELTFTYSGLVNGDTKVTTEPGIATTATASSNVGTYPITLTGGSDANYTITLVNGTLTVGKKALTITAENKQKTYGEANPELTFTYSGLVNGDTKVTTEPGIATTATASSNVGTYPITLTGGSDANYTITLVNGTLTVGKKDLTITADDKQKTYGEANPELTFTYSGLVNGDTKVTTEPGIATTATASSNVGTYPITLTGGSDANYTITLVNGTLTVGKKALTITAENKQKTYGEANPELTFTYSGLVNGDTKVTTEPGIATTATASSNVGTYPITLTGGSDANYTITLVNGTLTVGKKALTITAENKQKTYGEANPELTFTYSGLVNGDTKVTTEPGIATTATASSNVGTYPITLTGGSDANYTITLVNGTLTVGKKDLTITADDKQKTYGEANPELTFTYSGLVNGDTKVTTEPGIATTATASSNVGTYPITLTGGSDANYTITLVNGTLTVGKKDLTITAENKQKTYGEANPALTFTYSGLVNGDTKVTTEPSIATTATVSSNVGTYPITLTGGEDQNYSITLVNGTLMVGKKALTITADDKQKTYGEANPELTFTYNGLVNGDTKVTTEPDIATTATASSNVGTYPITLTGGSDDNYTITLVNGTLTVGKKALTITANDDSKTYGDEYTFAGTEFTTDGLTNGDGVTSATLTSTGAPATAGVNTYDIMISGAQGTGLANYEITYEKGTLTVGKKALTITAENKQKTYGEANPALTFTYSGLVNGDTKVATEPSIATTATTSSNVGTYPITLSGGEDQNYVITLINGTLAIGKKALTITADDKQKTYGEANPALTFTYSGLVNGDTKVTTEPGIATTATASSNVGTYPITLTGGEDQNYAITLINGTLTIGKKALTITANDDSKTYGDEYTFEGTEFTTDGLTNGDGVTSATLTSTGAPATAGVNTYDIMISGAQGTGFANYEITYEKGTLTVGKKALTITANDDSKTYGDEYTFEGTEFATDGLTNGDGVTSATLTSTGAPATAGVNTYDIMISGAQGTGLANYEITYEKGTLTVGKKALTIAATNKQKTYGEANPALTFTYSGLVNGDTKVTTEPSIATTATASSNVGTYPITLSGGEDQNYAITLINGTLTIGKKALTITATNKQKTYGEANPALTFTYSGLVNGDTKVATEPSIATTATASSNVGTYPITLTGGSDANYTITLVNGTLTVGKKALTITAENKQKTYGEANPVLTFTYSGLVNGDTKVATEPGIATTATASSNVGTYPITLTGGEDQNYAITLINGTLTIGKKALTITATNKQKTYGEANPALTFTYSGLVNGDTKVTTEPSIATTATASSNVGTYPITLSGGEDQNYAITLINGTLTIGKKALTITATNKQKTYGEANPALTFTYSGLVNGDTKVTTEPSIATTATASSNVGTYPITLSGGEDQNYAITIINGTLTIGKKALTIAATNKQKTYGEANPALTFTYSGLVNGDTKVTTEPSIATTATASSNVGTYPITLSGGEDQNYAITLINGTLTIGKKALTITASDKSKIYGEANPALTFTYSGLVNGDTKVATEPGIATTATASSNVGTYPITLTGGSDANYTITLVNGTLTVTPATLNITIDNKSKIFGQTDPVFTYQVNGLKGQDIETNVLSGELKRAVGEVPGNYAIGQGTLKANANYTLTVKAGNLEILAARILSVTEPALQETLWGKNPVLPTQVTVQTTDGQTFEVGVLWNTSGLNVFARGSYTISGTVVLQEGIENPDELGVTMVIRVNAKPAPVDVTLTNNTFAGDETNFFITVGAFQVNDPVDNIHQVELLGAGYDNGYFEIKGNILFWSSAERAEGKTSFTIIVRVTDRDGNTLDKFFEISRTRQELSQIEVYNTFTPDGDGINDTWGIPEIRFYQGASVQVFERSGERVFYTEDPDVRWDGTYKGRELPVGTYYWVLELRETGETRRGMLNLIRD</sequence>
<dbReference type="SMART" id="SM00060">
    <property type="entry name" value="FN3"/>
    <property type="match status" value="6"/>
</dbReference>
<dbReference type="Pfam" id="PF07532">
    <property type="entry name" value="Big_4"/>
    <property type="match status" value="1"/>
</dbReference>
<reference evidence="6" key="1">
    <citation type="submission" date="2015-09" db="EMBL/GenBank/DDBJ databases">
        <title>Complete sequence of Algoriphagus sp. M8-2.</title>
        <authorList>
            <person name="Shintani M."/>
        </authorList>
    </citation>
    <scope>NUCLEOTIDE SEQUENCE [LARGE SCALE GENOMIC DNA]</scope>
    <source>
        <strain evidence="6">M8-2</strain>
    </source>
</reference>
<feature type="transmembrane region" description="Helical" evidence="3">
    <location>
        <begin position="20"/>
        <end position="41"/>
    </location>
</feature>
<evidence type="ECO:0000313" key="5">
    <source>
        <dbReference type="EMBL" id="AMQ55613.1"/>
    </source>
</evidence>
<gene>
    <name evidence="5" type="ORF">AO498_04295</name>
</gene>
<dbReference type="Gene3D" id="3.30.160.710">
    <property type="match status" value="22"/>
</dbReference>
<dbReference type="NCBIfam" id="TIGR04131">
    <property type="entry name" value="Bac_Flav_CTERM"/>
    <property type="match status" value="1"/>
</dbReference>
<feature type="domain" description="Fibronectin type-III" evidence="4">
    <location>
        <begin position="467"/>
        <end position="559"/>
    </location>
</feature>
<dbReference type="PROSITE" id="PS50853">
    <property type="entry name" value="FN3"/>
    <property type="match status" value="6"/>
</dbReference>